<evidence type="ECO:0000313" key="2">
    <source>
        <dbReference type="EMBL" id="SFW21349.1"/>
    </source>
</evidence>
<sequence length="90" mass="10552">MKRGKTIIFVLITLSVIYINIQGIINNLLNKKYIVNEITDSHTEKSLNGIYKAIDLDYNSFRWIILINTIYILILAIYILYVNNKRKMSV</sequence>
<gene>
    <name evidence="2" type="ORF">SAMN02927921_00598</name>
</gene>
<organism evidence="2 3">
    <name type="scientific">Sinomicrobium oceani</name>
    <dbReference type="NCBI Taxonomy" id="1150368"/>
    <lineage>
        <taxon>Bacteria</taxon>
        <taxon>Pseudomonadati</taxon>
        <taxon>Bacteroidota</taxon>
        <taxon>Flavobacteriia</taxon>
        <taxon>Flavobacteriales</taxon>
        <taxon>Flavobacteriaceae</taxon>
        <taxon>Sinomicrobium</taxon>
    </lineage>
</organism>
<proteinExistence type="predicted"/>
<feature type="transmembrane region" description="Helical" evidence="1">
    <location>
        <begin position="61"/>
        <end position="81"/>
    </location>
</feature>
<dbReference type="Proteomes" id="UP000182248">
    <property type="component" value="Unassembled WGS sequence"/>
</dbReference>
<protein>
    <submittedName>
        <fullName evidence="2">Uncharacterized protein</fullName>
    </submittedName>
</protein>
<feature type="transmembrane region" description="Helical" evidence="1">
    <location>
        <begin position="7"/>
        <end position="25"/>
    </location>
</feature>
<keyword evidence="1" id="KW-0472">Membrane</keyword>
<accession>A0A1K1MDZ2</accession>
<evidence type="ECO:0000313" key="3">
    <source>
        <dbReference type="Proteomes" id="UP000182248"/>
    </source>
</evidence>
<evidence type="ECO:0000256" key="1">
    <source>
        <dbReference type="SAM" id="Phobius"/>
    </source>
</evidence>
<name>A0A1K1MDZ2_9FLAO</name>
<dbReference type="AlphaFoldDB" id="A0A1K1MDZ2"/>
<reference evidence="2 3" key="1">
    <citation type="submission" date="2016-11" db="EMBL/GenBank/DDBJ databases">
        <authorList>
            <person name="Jaros S."/>
            <person name="Januszkiewicz K."/>
            <person name="Wedrychowicz H."/>
        </authorList>
    </citation>
    <scope>NUCLEOTIDE SEQUENCE [LARGE SCALE GENOMIC DNA]</scope>
    <source>
        <strain evidence="2 3">CGMCC 1.12145</strain>
    </source>
</reference>
<keyword evidence="1" id="KW-1133">Transmembrane helix</keyword>
<keyword evidence="3" id="KW-1185">Reference proteome</keyword>
<keyword evidence="1" id="KW-0812">Transmembrane</keyword>
<dbReference type="EMBL" id="FPJE01000002">
    <property type="protein sequence ID" value="SFW21349.1"/>
    <property type="molecule type" value="Genomic_DNA"/>
</dbReference>